<feature type="transmembrane region" description="Helical" evidence="2">
    <location>
        <begin position="188"/>
        <end position="209"/>
    </location>
</feature>
<dbReference type="RefSeq" id="WP_387698685.1">
    <property type="nucleotide sequence ID" value="NZ_JBIAMX010000001.1"/>
</dbReference>
<keyword evidence="4" id="KW-1185">Reference proteome</keyword>
<dbReference type="Proteomes" id="UP001601444">
    <property type="component" value="Unassembled WGS sequence"/>
</dbReference>
<evidence type="ECO:0008006" key="5">
    <source>
        <dbReference type="Google" id="ProtNLM"/>
    </source>
</evidence>
<dbReference type="EMBL" id="JBIAMX010000001">
    <property type="protein sequence ID" value="MFF0541433.1"/>
    <property type="molecule type" value="Genomic_DNA"/>
</dbReference>
<organism evidence="3 4">
    <name type="scientific">Nocardia thailandica</name>
    <dbReference type="NCBI Taxonomy" id="257275"/>
    <lineage>
        <taxon>Bacteria</taxon>
        <taxon>Bacillati</taxon>
        <taxon>Actinomycetota</taxon>
        <taxon>Actinomycetes</taxon>
        <taxon>Mycobacteriales</taxon>
        <taxon>Nocardiaceae</taxon>
        <taxon>Nocardia</taxon>
    </lineage>
</organism>
<keyword evidence="2" id="KW-0812">Transmembrane</keyword>
<reference evidence="3 4" key="1">
    <citation type="submission" date="2024-10" db="EMBL/GenBank/DDBJ databases">
        <title>The Natural Products Discovery Center: Release of the First 8490 Sequenced Strains for Exploring Actinobacteria Biosynthetic Diversity.</title>
        <authorList>
            <person name="Kalkreuter E."/>
            <person name="Kautsar S.A."/>
            <person name="Yang D."/>
            <person name="Bader C.D."/>
            <person name="Teijaro C.N."/>
            <person name="Fluegel L."/>
            <person name="Davis C.M."/>
            <person name="Simpson J.R."/>
            <person name="Lauterbach L."/>
            <person name="Steele A.D."/>
            <person name="Gui C."/>
            <person name="Meng S."/>
            <person name="Li G."/>
            <person name="Viehrig K."/>
            <person name="Ye F."/>
            <person name="Su P."/>
            <person name="Kiefer A.F."/>
            <person name="Nichols A."/>
            <person name="Cepeda A.J."/>
            <person name="Yan W."/>
            <person name="Fan B."/>
            <person name="Jiang Y."/>
            <person name="Adhikari A."/>
            <person name="Zheng C.-J."/>
            <person name="Schuster L."/>
            <person name="Cowan T.M."/>
            <person name="Smanski M.J."/>
            <person name="Chevrette M.G."/>
            <person name="De Carvalho L.P.S."/>
            <person name="Shen B."/>
        </authorList>
    </citation>
    <scope>NUCLEOTIDE SEQUENCE [LARGE SCALE GENOMIC DNA]</scope>
    <source>
        <strain evidence="3 4">NPDC004045</strain>
    </source>
</reference>
<evidence type="ECO:0000313" key="3">
    <source>
        <dbReference type="EMBL" id="MFF0541433.1"/>
    </source>
</evidence>
<comment type="caution">
    <text evidence="3">The sequence shown here is derived from an EMBL/GenBank/DDBJ whole genome shotgun (WGS) entry which is preliminary data.</text>
</comment>
<protein>
    <recommendedName>
        <fullName evidence="5">Anti-sigma-M factor RsmA</fullName>
    </recommendedName>
</protein>
<evidence type="ECO:0000256" key="2">
    <source>
        <dbReference type="SAM" id="Phobius"/>
    </source>
</evidence>
<keyword evidence="2" id="KW-0472">Membrane</keyword>
<keyword evidence="2" id="KW-1133">Transmembrane helix</keyword>
<name>A0ABW6PGH6_9NOCA</name>
<evidence type="ECO:0000313" key="4">
    <source>
        <dbReference type="Proteomes" id="UP001601444"/>
    </source>
</evidence>
<proteinExistence type="predicted"/>
<sequence>MPSRSVPQPPFPRELLADLHADNLPAALRDELWPAVRNDPAALQYLHELDDVNAHLRALGADETIVHRMPDDVADRMFAFVAGLQSEDGPTERLTAPDHADPAVEGDGPTQRLTPFAALPADDGPTQRVTALSPGSPGDAPTERVTPPPTAAAASDDGPTERLRSADVPTGVATVTSLTERRHRRLRVLTAAAAVVAVVGGIGTAAVLLRDDSPGTPTAAPSTTAQPGDELSSAAMMAALGKTEVAGRLQGMDALQRCVAANDLDRAIVGATDLTYRGTDAVLILLSGPQPPTITALVVGPGCTTGDPQRLTLRDIG</sequence>
<feature type="region of interest" description="Disordered" evidence="1">
    <location>
        <begin position="88"/>
        <end position="167"/>
    </location>
</feature>
<evidence type="ECO:0000256" key="1">
    <source>
        <dbReference type="SAM" id="MobiDB-lite"/>
    </source>
</evidence>
<gene>
    <name evidence="3" type="ORF">ACFYTF_01175</name>
</gene>
<accession>A0ABW6PGH6</accession>